<dbReference type="PANTHER" id="PTHR11575">
    <property type="entry name" value="5'-NUCLEOTIDASE-RELATED"/>
    <property type="match status" value="1"/>
</dbReference>
<dbReference type="GO" id="GO:0030288">
    <property type="term" value="C:outer membrane-bounded periplasmic space"/>
    <property type="evidence" value="ECO:0007669"/>
    <property type="project" value="TreeGrafter"/>
</dbReference>
<dbReference type="InterPro" id="IPR006179">
    <property type="entry name" value="5_nucleotidase/apyrase"/>
</dbReference>
<comment type="caution">
    <text evidence="1">The sequence shown here is derived from an EMBL/GenBank/DDBJ whole genome shotgun (WGS) entry which is preliminary data.</text>
</comment>
<dbReference type="GO" id="GO:0008768">
    <property type="term" value="F:UDP-sugar diphosphatase activity"/>
    <property type="evidence" value="ECO:0007669"/>
    <property type="project" value="TreeGrafter"/>
</dbReference>
<dbReference type="GO" id="GO:0009166">
    <property type="term" value="P:nucleotide catabolic process"/>
    <property type="evidence" value="ECO:0007669"/>
    <property type="project" value="InterPro"/>
</dbReference>
<dbReference type="InterPro" id="IPR029052">
    <property type="entry name" value="Metallo-depent_PP-like"/>
</dbReference>
<organism evidence="1 2">
    <name type="scientific">candidate division WOR-3 bacterium</name>
    <dbReference type="NCBI Taxonomy" id="2052148"/>
    <lineage>
        <taxon>Bacteria</taxon>
        <taxon>Bacteria division WOR-3</taxon>
    </lineage>
</organism>
<dbReference type="SUPFAM" id="SSF56300">
    <property type="entry name" value="Metallo-dependent phosphatases"/>
    <property type="match status" value="1"/>
</dbReference>
<dbReference type="Gene3D" id="3.60.21.10">
    <property type="match status" value="1"/>
</dbReference>
<dbReference type="AlphaFoldDB" id="A0A350HB69"/>
<name>A0A350HB69_UNCW3</name>
<dbReference type="EMBL" id="DMZY01000186">
    <property type="protein sequence ID" value="HAV92785.1"/>
    <property type="molecule type" value="Genomic_DNA"/>
</dbReference>
<sequence length="303" mass="33693">MKKAILFLMILSLFAGLWAKKIVIYHTNDIKNVLGSRNATFINPDFPPVLGGIYSLSTAVKWERDKAEKNQDIFLLFDSGNFAYKSVENDSVDFSVPAVYFEHMKYDLVNLGLDELSAGGAFAEKAKERMRTPLILGNIFYKDKGYIFDRYKIIEVQGIKIGVFGLTSEYAGLNLTENAVSDIIVQRETDAAKELVAVLKKNRCDIIIGLTSTSYEHDIVLADEVEGIDVILSGNEGRGMRESIETPVNHTIIIKGYGELSSVEKITLEIDDTGNILFGEGISVTLFEDAFPADKELKAKLNK</sequence>
<dbReference type="PANTHER" id="PTHR11575:SF46">
    <property type="entry name" value="PROTEIN USHA"/>
    <property type="match status" value="1"/>
</dbReference>
<dbReference type="Proteomes" id="UP000264062">
    <property type="component" value="Unassembled WGS sequence"/>
</dbReference>
<accession>A0A350HB69</accession>
<proteinExistence type="predicted"/>
<reference evidence="1 2" key="1">
    <citation type="journal article" date="2018" name="Nat. Biotechnol.">
        <title>A standardized bacterial taxonomy based on genome phylogeny substantially revises the tree of life.</title>
        <authorList>
            <person name="Parks D.H."/>
            <person name="Chuvochina M."/>
            <person name="Waite D.W."/>
            <person name="Rinke C."/>
            <person name="Skarshewski A."/>
            <person name="Chaumeil P.A."/>
            <person name="Hugenholtz P."/>
        </authorList>
    </citation>
    <scope>NUCLEOTIDE SEQUENCE [LARGE SCALE GENOMIC DNA]</scope>
    <source>
        <strain evidence="1">UBA9956</strain>
    </source>
</reference>
<protein>
    <recommendedName>
        <fullName evidence="3">Bifunctional metallophosphatase/5'-nucleotidase</fullName>
    </recommendedName>
</protein>
<gene>
    <name evidence="1" type="ORF">DCW38_06360</name>
</gene>
<evidence type="ECO:0000313" key="2">
    <source>
        <dbReference type="Proteomes" id="UP000264062"/>
    </source>
</evidence>
<evidence type="ECO:0008006" key="3">
    <source>
        <dbReference type="Google" id="ProtNLM"/>
    </source>
</evidence>
<dbReference type="GO" id="GO:0008253">
    <property type="term" value="F:5'-nucleotidase activity"/>
    <property type="evidence" value="ECO:0007669"/>
    <property type="project" value="TreeGrafter"/>
</dbReference>
<evidence type="ECO:0000313" key="1">
    <source>
        <dbReference type="EMBL" id="HAV92785.1"/>
    </source>
</evidence>